<keyword evidence="7" id="KW-1185">Reference proteome</keyword>
<dbReference type="Gene3D" id="1.10.1070.20">
    <property type="match status" value="1"/>
</dbReference>
<keyword evidence="2 6" id="KW-0808">Transferase</keyword>
<dbReference type="Pfam" id="PF13657">
    <property type="entry name" value="Couple_hipA"/>
    <property type="match status" value="1"/>
</dbReference>
<dbReference type="InterPro" id="IPR052028">
    <property type="entry name" value="HipA_Ser/Thr_kinase"/>
</dbReference>
<dbReference type="InterPro" id="IPR012893">
    <property type="entry name" value="HipA-like_C"/>
</dbReference>
<organism evidence="6 7">
    <name type="scientific">Ottowia thiooxydans</name>
    <dbReference type="NCBI Taxonomy" id="219182"/>
    <lineage>
        <taxon>Bacteria</taxon>
        <taxon>Pseudomonadati</taxon>
        <taxon>Pseudomonadota</taxon>
        <taxon>Betaproteobacteria</taxon>
        <taxon>Burkholderiales</taxon>
        <taxon>Comamonadaceae</taxon>
        <taxon>Ottowia</taxon>
    </lineage>
</organism>
<proteinExistence type="inferred from homology"/>
<dbReference type="InterPro" id="IPR017508">
    <property type="entry name" value="HipA_N1"/>
</dbReference>
<dbReference type="EMBL" id="JBEPSH010000004">
    <property type="protein sequence ID" value="MET4577197.1"/>
    <property type="molecule type" value="Genomic_DNA"/>
</dbReference>
<evidence type="ECO:0000313" key="6">
    <source>
        <dbReference type="EMBL" id="MET4577197.1"/>
    </source>
</evidence>
<dbReference type="Proteomes" id="UP001549320">
    <property type="component" value="Unassembled WGS sequence"/>
</dbReference>
<dbReference type="RefSeq" id="WP_354443376.1">
    <property type="nucleotide sequence ID" value="NZ_JBEPSH010000004.1"/>
</dbReference>
<feature type="domain" description="HipA-like C-terminal" evidence="4">
    <location>
        <begin position="153"/>
        <end position="355"/>
    </location>
</feature>
<evidence type="ECO:0000313" key="7">
    <source>
        <dbReference type="Proteomes" id="UP001549320"/>
    </source>
</evidence>
<dbReference type="GO" id="GO:0004674">
    <property type="term" value="F:protein serine/threonine kinase activity"/>
    <property type="evidence" value="ECO:0007669"/>
    <property type="project" value="UniProtKB-EC"/>
</dbReference>
<dbReference type="PANTHER" id="PTHR37419">
    <property type="entry name" value="SERINE/THREONINE-PROTEIN KINASE TOXIN HIPA"/>
    <property type="match status" value="1"/>
</dbReference>
<evidence type="ECO:0000259" key="5">
    <source>
        <dbReference type="Pfam" id="PF13657"/>
    </source>
</evidence>
<evidence type="ECO:0000256" key="1">
    <source>
        <dbReference type="ARBA" id="ARBA00010164"/>
    </source>
</evidence>
<dbReference type="PANTHER" id="PTHR37419:SF1">
    <property type="entry name" value="SERINE_THREONINE-PROTEIN KINASE TOXIN HIPA"/>
    <property type="match status" value="1"/>
</dbReference>
<dbReference type="Pfam" id="PF07804">
    <property type="entry name" value="HipA_C"/>
    <property type="match status" value="1"/>
</dbReference>
<name>A0ABV2Q9H1_9BURK</name>
<protein>
    <submittedName>
        <fullName evidence="6">Serine/threonine-protein kinase HipA</fullName>
        <ecNumber evidence="6">2.7.11.1</ecNumber>
    </submittedName>
</protein>
<evidence type="ECO:0000256" key="2">
    <source>
        <dbReference type="ARBA" id="ARBA00022679"/>
    </source>
</evidence>
<comment type="similarity">
    <text evidence="1">Belongs to the HipA Ser/Thr kinase family.</text>
</comment>
<comment type="caution">
    <text evidence="6">The sequence shown here is derived from an EMBL/GenBank/DDBJ whole genome shotgun (WGS) entry which is preliminary data.</text>
</comment>
<keyword evidence="3 6" id="KW-0418">Kinase</keyword>
<reference evidence="6 7" key="1">
    <citation type="submission" date="2024-06" db="EMBL/GenBank/DDBJ databases">
        <title>Sorghum-associated microbial communities from plants grown in Nebraska, USA.</title>
        <authorList>
            <person name="Schachtman D."/>
        </authorList>
    </citation>
    <scope>NUCLEOTIDE SEQUENCE [LARGE SCALE GENOMIC DNA]</scope>
    <source>
        <strain evidence="6 7">2709</strain>
    </source>
</reference>
<evidence type="ECO:0000259" key="4">
    <source>
        <dbReference type="Pfam" id="PF07804"/>
    </source>
</evidence>
<dbReference type="NCBIfam" id="TIGR03071">
    <property type="entry name" value="couple_hipA"/>
    <property type="match status" value="1"/>
</dbReference>
<evidence type="ECO:0000256" key="3">
    <source>
        <dbReference type="ARBA" id="ARBA00022777"/>
    </source>
</evidence>
<feature type="domain" description="HipA N-terminal subdomain 1" evidence="5">
    <location>
        <begin position="10"/>
        <end position="112"/>
    </location>
</feature>
<gene>
    <name evidence="6" type="ORF">ABIE13_002308</name>
</gene>
<accession>A0ABV2Q9H1</accession>
<dbReference type="EC" id="2.7.11.1" evidence="6"/>
<sequence length="451" mass="50540">MSKPPLSRALIVYSNGDRVGVLLDQDNIWKFSYDPGWVARPDAFALTPSLSLGNLDIIDGSSERPVQWFFDNLLPEERLREVVAKEAGIRAPEDAFALLSYLGRESAGSLTLLPYGEPIERGRQLEELSDGELSARIRNLPRSSLVNHQRKRMSLAGAQHKMLAVIKYEQAPHLYQHLYEPVGGAASTHILKPNHPDVADYPASVMNEYVTMRLAEAAKLQVPSVEIRYVPEPVYCIKRFDRAYSMTAMERAPRLESAEVTRLHVLDGCQLLNIPSVMKYSSASLDTLIRLIEHCRNKASTRTALFRWLVFNMAVGNNDNHLKNLSFFVNHTGIELAPHYDLLCTLAYETKALAETSHLSDWSDRPLVFPLPGAERFSQVTRSRVIEGGVKLGLGRGMAGRILDETRVRVHKAVPDLLGENALHLKGNPQHLRVARAMGQIVIGEMLERLK</sequence>